<evidence type="ECO:0000313" key="1">
    <source>
        <dbReference type="EMBL" id="GAG18718.1"/>
    </source>
</evidence>
<gene>
    <name evidence="1" type="ORF">S01H1_58325</name>
</gene>
<proteinExistence type="predicted"/>
<accession>X0W253</accession>
<protein>
    <submittedName>
        <fullName evidence="1">Uncharacterized protein</fullName>
    </submittedName>
</protein>
<name>X0W253_9ZZZZ</name>
<sequence>MSLWSESNTVVNAIIPVANAWDSAPVVSDIIHLENFNRCTFLIVTGATSAVEPVVTVFAGISNSSCDTAIAFKYRTQIAAVPGAAGSDVTSALIEATSVGFSMTAAKVGGIYIIEVDASDVAAAGVNFDHCAVNIAEDADTPQTGCVIAVLSEPRNPQAVLATAID</sequence>
<reference evidence="1" key="1">
    <citation type="journal article" date="2014" name="Front. Microbiol.">
        <title>High frequency of phylogenetically diverse reductive dehalogenase-homologous genes in deep subseafloor sedimentary metagenomes.</title>
        <authorList>
            <person name="Kawai M."/>
            <person name="Futagami T."/>
            <person name="Toyoda A."/>
            <person name="Takaki Y."/>
            <person name="Nishi S."/>
            <person name="Hori S."/>
            <person name="Arai W."/>
            <person name="Tsubouchi T."/>
            <person name="Morono Y."/>
            <person name="Uchiyama I."/>
            <person name="Ito T."/>
            <person name="Fujiyama A."/>
            <person name="Inagaki F."/>
            <person name="Takami H."/>
        </authorList>
    </citation>
    <scope>NUCLEOTIDE SEQUENCE</scope>
    <source>
        <strain evidence="1">Expedition CK06-06</strain>
    </source>
</reference>
<comment type="caution">
    <text evidence="1">The sequence shown here is derived from an EMBL/GenBank/DDBJ whole genome shotgun (WGS) entry which is preliminary data.</text>
</comment>
<dbReference type="AlphaFoldDB" id="X0W253"/>
<organism evidence="1">
    <name type="scientific">marine sediment metagenome</name>
    <dbReference type="NCBI Taxonomy" id="412755"/>
    <lineage>
        <taxon>unclassified sequences</taxon>
        <taxon>metagenomes</taxon>
        <taxon>ecological metagenomes</taxon>
    </lineage>
</organism>
<dbReference type="EMBL" id="BARS01038098">
    <property type="protein sequence ID" value="GAG18718.1"/>
    <property type="molecule type" value="Genomic_DNA"/>
</dbReference>